<evidence type="ECO:0000313" key="4">
    <source>
        <dbReference type="Proteomes" id="UP001237642"/>
    </source>
</evidence>
<dbReference type="InterPro" id="IPR050796">
    <property type="entry name" value="SCF_F-box_component"/>
</dbReference>
<dbReference type="EMBL" id="JAUIZM010000011">
    <property type="protein sequence ID" value="KAK1357591.1"/>
    <property type="molecule type" value="Genomic_DNA"/>
</dbReference>
<evidence type="ECO:0000313" key="3">
    <source>
        <dbReference type="EMBL" id="KAK1357591.1"/>
    </source>
</evidence>
<dbReference type="PANTHER" id="PTHR31672:SF13">
    <property type="entry name" value="F-BOX PROTEIN CPR30-LIKE"/>
    <property type="match status" value="1"/>
</dbReference>
<dbReference type="AlphaFoldDB" id="A0AAD8GZH4"/>
<name>A0AAD8GZH4_9APIA</name>
<gene>
    <name evidence="3" type="ORF">POM88_050847</name>
</gene>
<feature type="region of interest" description="Disordered" evidence="1">
    <location>
        <begin position="211"/>
        <end position="234"/>
    </location>
</feature>
<sequence length="234" mass="26643">MLTIREVNVVDHFQVYWTTNICNGFTSQQQQIMKNNNDRPQSSSQDRFKNKYRICNPTTKRVLELPDPHEGSHGIVFSYVPSTSNYKFVSIYDDESSTECCEVFSVENDESSWRLLGMPTRDYPNRNRKKCSVVSTGDAVHCVGVIAIGAVMVEEVVSLDLGTEQFYCHRFSKRSIPKLGEGLAFKFHGDVVVLGERQEHVPLQQSLVHLKGMQPEDKKSTQPPPLKDMQPEDN</sequence>
<dbReference type="Proteomes" id="UP001237642">
    <property type="component" value="Unassembled WGS sequence"/>
</dbReference>
<evidence type="ECO:0000259" key="2">
    <source>
        <dbReference type="Pfam" id="PF08268"/>
    </source>
</evidence>
<dbReference type="PANTHER" id="PTHR31672">
    <property type="entry name" value="BNACNNG10540D PROTEIN"/>
    <property type="match status" value="1"/>
</dbReference>
<comment type="caution">
    <text evidence="3">The sequence shown here is derived from an EMBL/GenBank/DDBJ whole genome shotgun (WGS) entry which is preliminary data.</text>
</comment>
<reference evidence="3" key="2">
    <citation type="submission" date="2023-05" db="EMBL/GenBank/DDBJ databases">
        <authorList>
            <person name="Schelkunov M.I."/>
        </authorList>
    </citation>
    <scope>NUCLEOTIDE SEQUENCE</scope>
    <source>
        <strain evidence="3">Hsosn_3</strain>
        <tissue evidence="3">Leaf</tissue>
    </source>
</reference>
<keyword evidence="4" id="KW-1185">Reference proteome</keyword>
<proteinExistence type="predicted"/>
<feature type="domain" description="F-box associated beta-propeller type 3" evidence="2">
    <location>
        <begin position="42"/>
        <end position="170"/>
    </location>
</feature>
<reference evidence="3" key="1">
    <citation type="submission" date="2023-02" db="EMBL/GenBank/DDBJ databases">
        <title>Genome of toxic invasive species Heracleum sosnowskyi carries increased number of genes despite the absence of recent whole-genome duplications.</title>
        <authorList>
            <person name="Schelkunov M."/>
            <person name="Shtratnikova V."/>
            <person name="Makarenko M."/>
            <person name="Klepikova A."/>
            <person name="Omelchenko D."/>
            <person name="Novikova G."/>
            <person name="Obukhova E."/>
            <person name="Bogdanov V."/>
            <person name="Penin A."/>
            <person name="Logacheva M."/>
        </authorList>
    </citation>
    <scope>NUCLEOTIDE SEQUENCE</scope>
    <source>
        <strain evidence="3">Hsosn_3</strain>
        <tissue evidence="3">Leaf</tissue>
    </source>
</reference>
<protein>
    <recommendedName>
        <fullName evidence="2">F-box associated beta-propeller type 3 domain-containing protein</fullName>
    </recommendedName>
</protein>
<accession>A0AAD8GZH4</accession>
<dbReference type="InterPro" id="IPR013187">
    <property type="entry name" value="F-box-assoc_dom_typ3"/>
</dbReference>
<evidence type="ECO:0000256" key="1">
    <source>
        <dbReference type="SAM" id="MobiDB-lite"/>
    </source>
</evidence>
<organism evidence="3 4">
    <name type="scientific">Heracleum sosnowskyi</name>
    <dbReference type="NCBI Taxonomy" id="360622"/>
    <lineage>
        <taxon>Eukaryota</taxon>
        <taxon>Viridiplantae</taxon>
        <taxon>Streptophyta</taxon>
        <taxon>Embryophyta</taxon>
        <taxon>Tracheophyta</taxon>
        <taxon>Spermatophyta</taxon>
        <taxon>Magnoliopsida</taxon>
        <taxon>eudicotyledons</taxon>
        <taxon>Gunneridae</taxon>
        <taxon>Pentapetalae</taxon>
        <taxon>asterids</taxon>
        <taxon>campanulids</taxon>
        <taxon>Apiales</taxon>
        <taxon>Apiaceae</taxon>
        <taxon>Apioideae</taxon>
        <taxon>apioid superclade</taxon>
        <taxon>Tordylieae</taxon>
        <taxon>Tordyliinae</taxon>
        <taxon>Heracleum</taxon>
    </lineage>
</organism>
<dbReference type="Pfam" id="PF08268">
    <property type="entry name" value="FBA_3"/>
    <property type="match status" value="1"/>
</dbReference>